<dbReference type="InterPro" id="IPR047817">
    <property type="entry name" value="ABC2_TM_bact-type"/>
</dbReference>
<dbReference type="InterPro" id="IPR051784">
    <property type="entry name" value="Nod_factor_ABC_transporter"/>
</dbReference>
<feature type="transmembrane region" description="Helical" evidence="6">
    <location>
        <begin position="240"/>
        <end position="259"/>
    </location>
</feature>
<dbReference type="PANTHER" id="PTHR43229">
    <property type="entry name" value="NODULATION PROTEIN J"/>
    <property type="match status" value="1"/>
</dbReference>
<keyword evidence="9" id="KW-1185">Reference proteome</keyword>
<comment type="caution">
    <text evidence="8">The sequence shown here is derived from an EMBL/GenBank/DDBJ whole genome shotgun (WGS) entry which is preliminary data.</text>
</comment>
<reference evidence="9" key="1">
    <citation type="journal article" date="2019" name="Int. J. Syst. Evol. Microbiol.">
        <title>The Global Catalogue of Microorganisms (GCM) 10K type strain sequencing project: providing services to taxonomists for standard genome sequencing and annotation.</title>
        <authorList>
            <consortium name="The Broad Institute Genomics Platform"/>
            <consortium name="The Broad Institute Genome Sequencing Center for Infectious Disease"/>
            <person name="Wu L."/>
            <person name="Ma J."/>
        </authorList>
    </citation>
    <scope>NUCLEOTIDE SEQUENCE [LARGE SCALE GENOMIC DNA]</scope>
    <source>
        <strain evidence="9">CECT 7649</strain>
    </source>
</reference>
<keyword evidence="3 6" id="KW-1133">Transmembrane helix</keyword>
<feature type="compositionally biased region" description="Pro residues" evidence="5">
    <location>
        <begin position="1"/>
        <end position="10"/>
    </location>
</feature>
<sequence length="348" mass="36141">MTTPEPSSPRPPDHTAPEPAASPPESDRTAPRSPDAAAPHSSGTTEPAAFPPSIPPVESGSPGGRVGARVVAFRAGLHRARVEFRQSATSAQDVWGALFLPAIALVVMYLLRHNTVPGTGFSLGSQSIPGVLGLNVVFSGMMALAMTLTMDREDGTLLRAKATPNGMIGYLTGKVLSRAGMAVAGALVPLVPAAFLFDGLRLGEVSSWLTLSWVLAIGLVAVLPIGAVLGSLFESAQAMGVITLPLMALMAVSGVFYPLTALPGWLQVVAQVFPVYWLGLGLRSALLPDALAAAEVGDSWRHLETAGVLGAWALLGFALAPAVLRRMARRESGSAVAARRAKALQRPL</sequence>
<evidence type="ECO:0000256" key="3">
    <source>
        <dbReference type="ARBA" id="ARBA00022989"/>
    </source>
</evidence>
<evidence type="ECO:0000256" key="5">
    <source>
        <dbReference type="SAM" id="MobiDB-lite"/>
    </source>
</evidence>
<evidence type="ECO:0000256" key="1">
    <source>
        <dbReference type="ARBA" id="ARBA00004141"/>
    </source>
</evidence>
<protein>
    <submittedName>
        <fullName evidence="8">ABC transporter permease</fullName>
    </submittedName>
</protein>
<comment type="subcellular location">
    <subcellularLocation>
        <location evidence="1">Membrane</location>
        <topology evidence="1">Multi-pass membrane protein</topology>
    </subcellularLocation>
</comment>
<feature type="transmembrane region" description="Helical" evidence="6">
    <location>
        <begin position="175"/>
        <end position="197"/>
    </location>
</feature>
<feature type="transmembrane region" description="Helical" evidence="6">
    <location>
        <begin position="94"/>
        <end position="111"/>
    </location>
</feature>
<feature type="transmembrane region" description="Helical" evidence="6">
    <location>
        <begin position="209"/>
        <end position="233"/>
    </location>
</feature>
<accession>A0ABW2NWG0</accession>
<dbReference type="PANTHER" id="PTHR43229:SF2">
    <property type="entry name" value="NODULATION PROTEIN J"/>
    <property type="match status" value="1"/>
</dbReference>
<evidence type="ECO:0000259" key="7">
    <source>
        <dbReference type="PROSITE" id="PS51012"/>
    </source>
</evidence>
<dbReference type="PROSITE" id="PS51012">
    <property type="entry name" value="ABC_TM2"/>
    <property type="match status" value="1"/>
</dbReference>
<keyword evidence="2 6" id="KW-0812">Transmembrane</keyword>
<evidence type="ECO:0000313" key="8">
    <source>
        <dbReference type="EMBL" id="MFC7381102.1"/>
    </source>
</evidence>
<feature type="transmembrane region" description="Helical" evidence="6">
    <location>
        <begin position="131"/>
        <end position="150"/>
    </location>
</feature>
<dbReference type="RefSeq" id="WP_380824057.1">
    <property type="nucleotide sequence ID" value="NZ_JBHTCG010000002.1"/>
</dbReference>
<keyword evidence="4 6" id="KW-0472">Membrane</keyword>
<feature type="region of interest" description="Disordered" evidence="5">
    <location>
        <begin position="1"/>
        <end position="64"/>
    </location>
</feature>
<proteinExistence type="predicted"/>
<feature type="transmembrane region" description="Helical" evidence="6">
    <location>
        <begin position="306"/>
        <end position="324"/>
    </location>
</feature>
<dbReference type="EMBL" id="JBHTCG010000002">
    <property type="protein sequence ID" value="MFC7381102.1"/>
    <property type="molecule type" value="Genomic_DNA"/>
</dbReference>
<name>A0ABW2NWG0_9ACTN</name>
<evidence type="ECO:0000256" key="6">
    <source>
        <dbReference type="SAM" id="Phobius"/>
    </source>
</evidence>
<organism evidence="8 9">
    <name type="scientific">Sphaerisporangium rhizosphaerae</name>
    <dbReference type="NCBI Taxonomy" id="2269375"/>
    <lineage>
        <taxon>Bacteria</taxon>
        <taxon>Bacillati</taxon>
        <taxon>Actinomycetota</taxon>
        <taxon>Actinomycetes</taxon>
        <taxon>Streptosporangiales</taxon>
        <taxon>Streptosporangiaceae</taxon>
        <taxon>Sphaerisporangium</taxon>
    </lineage>
</organism>
<dbReference type="InterPro" id="IPR013525">
    <property type="entry name" value="ABC2_TM"/>
</dbReference>
<dbReference type="Proteomes" id="UP001596496">
    <property type="component" value="Unassembled WGS sequence"/>
</dbReference>
<dbReference type="Pfam" id="PF12698">
    <property type="entry name" value="ABC2_membrane_3"/>
    <property type="match status" value="1"/>
</dbReference>
<evidence type="ECO:0000256" key="2">
    <source>
        <dbReference type="ARBA" id="ARBA00022692"/>
    </source>
</evidence>
<feature type="domain" description="ABC transmembrane type-2" evidence="7">
    <location>
        <begin position="92"/>
        <end position="327"/>
    </location>
</feature>
<gene>
    <name evidence="8" type="ORF">ACFQSB_02715</name>
</gene>
<evidence type="ECO:0000256" key="4">
    <source>
        <dbReference type="ARBA" id="ARBA00023136"/>
    </source>
</evidence>
<evidence type="ECO:0000313" key="9">
    <source>
        <dbReference type="Proteomes" id="UP001596496"/>
    </source>
</evidence>